<dbReference type="EMBL" id="LJIG01016369">
    <property type="protein sequence ID" value="KRT80807.1"/>
    <property type="molecule type" value="Genomic_DNA"/>
</dbReference>
<dbReference type="OrthoDB" id="6077919at2759"/>
<dbReference type="Pfam" id="PF07776">
    <property type="entry name" value="zf-AD"/>
    <property type="match status" value="1"/>
</dbReference>
<protein>
    <submittedName>
        <fullName evidence="3">Zinc-finger associated domain containing protein</fullName>
    </submittedName>
</protein>
<evidence type="ECO:0000256" key="1">
    <source>
        <dbReference type="PROSITE-ProRule" id="PRU01263"/>
    </source>
</evidence>
<dbReference type="GO" id="GO:0005634">
    <property type="term" value="C:nucleus"/>
    <property type="evidence" value="ECO:0007669"/>
    <property type="project" value="InterPro"/>
</dbReference>
<dbReference type="AlphaFoldDB" id="A0A0T6B1S8"/>
<keyword evidence="1" id="KW-0479">Metal-binding</keyword>
<feature type="non-terminal residue" evidence="3">
    <location>
        <position position="229"/>
    </location>
</feature>
<keyword evidence="4" id="KW-1185">Reference proteome</keyword>
<organism evidence="3 4">
    <name type="scientific">Oryctes borbonicus</name>
    <dbReference type="NCBI Taxonomy" id="1629725"/>
    <lineage>
        <taxon>Eukaryota</taxon>
        <taxon>Metazoa</taxon>
        <taxon>Ecdysozoa</taxon>
        <taxon>Arthropoda</taxon>
        <taxon>Hexapoda</taxon>
        <taxon>Insecta</taxon>
        <taxon>Pterygota</taxon>
        <taxon>Neoptera</taxon>
        <taxon>Endopterygota</taxon>
        <taxon>Coleoptera</taxon>
        <taxon>Polyphaga</taxon>
        <taxon>Scarabaeiformia</taxon>
        <taxon>Scarabaeidae</taxon>
        <taxon>Dynastinae</taxon>
        <taxon>Oryctes</taxon>
    </lineage>
</organism>
<reference evidence="3 4" key="1">
    <citation type="submission" date="2015-09" db="EMBL/GenBank/DDBJ databases">
        <title>Draft genome of the scarab beetle Oryctes borbonicus.</title>
        <authorList>
            <person name="Meyer J.M."/>
            <person name="Markov G.V."/>
            <person name="Baskaran P."/>
            <person name="Herrmann M."/>
            <person name="Sommer R.J."/>
            <person name="Roedelsperger C."/>
        </authorList>
    </citation>
    <scope>NUCLEOTIDE SEQUENCE [LARGE SCALE GENOMIC DNA]</scope>
    <source>
        <strain evidence="3">OB123</strain>
        <tissue evidence="3">Whole animal</tissue>
    </source>
</reference>
<accession>A0A0T6B1S8</accession>
<feature type="domain" description="ZAD" evidence="2">
    <location>
        <begin position="26"/>
        <end position="101"/>
    </location>
</feature>
<feature type="binding site" evidence="1">
    <location>
        <position position="31"/>
    </location>
    <ligand>
        <name>Zn(2+)</name>
        <dbReference type="ChEBI" id="CHEBI:29105"/>
    </ligand>
</feature>
<gene>
    <name evidence="3" type="ORF">AMK59_6026</name>
</gene>
<keyword evidence="1 3" id="KW-0863">Zinc-finger</keyword>
<dbReference type="Proteomes" id="UP000051574">
    <property type="component" value="Unassembled WGS sequence"/>
</dbReference>
<sequence length="229" mass="25539">MSVEIIFEEEGNENNLPPDTAFDLADSCRTCLQPECSLTPTNSEDSDSIKFCDKLAACVSEMMWPKKGEPSFICGMCIEKLRIAYDFLIVCLESDQAVRLQTGANESQSSSSTIAALTTRCDKTARKVILNRKTTETQLKPLPHDDIDTSAVTQLEVKQTLDNLCEDSRRVCEKELYEHIDLQTVSIKSDIEIPDSKDATSHFTTTTTLSGCDETMRKITLSSESEKMQ</sequence>
<evidence type="ECO:0000313" key="4">
    <source>
        <dbReference type="Proteomes" id="UP000051574"/>
    </source>
</evidence>
<evidence type="ECO:0000259" key="2">
    <source>
        <dbReference type="PROSITE" id="PS51915"/>
    </source>
</evidence>
<proteinExistence type="predicted"/>
<keyword evidence="1" id="KW-0862">Zinc</keyword>
<dbReference type="InterPro" id="IPR012934">
    <property type="entry name" value="Znf_AD"/>
</dbReference>
<feature type="binding site" evidence="1">
    <location>
        <position position="77"/>
    </location>
    <ligand>
        <name>Zn(2+)</name>
        <dbReference type="ChEBI" id="CHEBI:29105"/>
    </ligand>
</feature>
<evidence type="ECO:0000313" key="3">
    <source>
        <dbReference type="EMBL" id="KRT80807.1"/>
    </source>
</evidence>
<dbReference type="PROSITE" id="PS51915">
    <property type="entry name" value="ZAD"/>
    <property type="match status" value="1"/>
</dbReference>
<comment type="caution">
    <text evidence="3">The sequence shown here is derived from an EMBL/GenBank/DDBJ whole genome shotgun (WGS) entry which is preliminary data.</text>
</comment>
<dbReference type="SMART" id="SM00868">
    <property type="entry name" value="zf-AD"/>
    <property type="match status" value="1"/>
</dbReference>
<name>A0A0T6B1S8_9SCAR</name>
<dbReference type="GO" id="GO:0008270">
    <property type="term" value="F:zinc ion binding"/>
    <property type="evidence" value="ECO:0007669"/>
    <property type="project" value="UniProtKB-UniRule"/>
</dbReference>
<dbReference type="SUPFAM" id="SSF57716">
    <property type="entry name" value="Glucocorticoid receptor-like (DNA-binding domain)"/>
    <property type="match status" value="1"/>
</dbReference>
<feature type="binding site" evidence="1">
    <location>
        <position position="74"/>
    </location>
    <ligand>
        <name>Zn(2+)</name>
        <dbReference type="ChEBI" id="CHEBI:29105"/>
    </ligand>
</feature>
<feature type="binding site" evidence="1">
    <location>
        <position position="28"/>
    </location>
    <ligand>
        <name>Zn(2+)</name>
        <dbReference type="ChEBI" id="CHEBI:29105"/>
    </ligand>
</feature>